<keyword evidence="3 6" id="KW-0010">Activator</keyword>
<evidence type="ECO:0000256" key="5">
    <source>
        <dbReference type="ARBA" id="ARBA00023242"/>
    </source>
</evidence>
<dbReference type="InterPro" id="IPR037212">
    <property type="entry name" value="Med7/Med21-like"/>
</dbReference>
<dbReference type="AlphaFoldDB" id="A0AAN9IC21"/>
<dbReference type="PANTHER" id="PTHR13381">
    <property type="entry name" value="RNA POLYMERASE II HOLOENZYME COMPONENT SRB7"/>
    <property type="match status" value="1"/>
</dbReference>
<keyword evidence="8" id="KW-1185">Reference proteome</keyword>
<evidence type="ECO:0000313" key="8">
    <source>
        <dbReference type="Proteomes" id="UP001372338"/>
    </source>
</evidence>
<evidence type="ECO:0000256" key="2">
    <source>
        <dbReference type="ARBA" id="ARBA00023015"/>
    </source>
</evidence>
<organism evidence="7 8">
    <name type="scientific">Crotalaria pallida</name>
    <name type="common">Smooth rattlebox</name>
    <name type="synonym">Crotalaria striata</name>
    <dbReference type="NCBI Taxonomy" id="3830"/>
    <lineage>
        <taxon>Eukaryota</taxon>
        <taxon>Viridiplantae</taxon>
        <taxon>Streptophyta</taxon>
        <taxon>Embryophyta</taxon>
        <taxon>Tracheophyta</taxon>
        <taxon>Spermatophyta</taxon>
        <taxon>Magnoliopsida</taxon>
        <taxon>eudicotyledons</taxon>
        <taxon>Gunneridae</taxon>
        <taxon>Pentapetalae</taxon>
        <taxon>rosids</taxon>
        <taxon>fabids</taxon>
        <taxon>Fabales</taxon>
        <taxon>Fabaceae</taxon>
        <taxon>Papilionoideae</taxon>
        <taxon>50 kb inversion clade</taxon>
        <taxon>genistoids sensu lato</taxon>
        <taxon>core genistoids</taxon>
        <taxon>Crotalarieae</taxon>
        <taxon>Crotalaria</taxon>
    </lineage>
</organism>
<evidence type="ECO:0000256" key="3">
    <source>
        <dbReference type="ARBA" id="ARBA00023159"/>
    </source>
</evidence>
<comment type="subunit">
    <text evidence="6">Component of the Mediator complex.</text>
</comment>
<gene>
    <name evidence="7" type="ORF">RIF29_14850</name>
</gene>
<dbReference type="Proteomes" id="UP001372338">
    <property type="component" value="Unassembled WGS sequence"/>
</dbReference>
<dbReference type="GO" id="GO:0016592">
    <property type="term" value="C:mediator complex"/>
    <property type="evidence" value="ECO:0007669"/>
    <property type="project" value="UniProtKB-UniRule"/>
</dbReference>
<comment type="caution">
    <text evidence="7">The sequence shown here is derived from an EMBL/GenBank/DDBJ whole genome shotgun (WGS) entry which is preliminary data.</text>
</comment>
<accession>A0AAN9IC21</accession>
<dbReference type="GO" id="GO:0003712">
    <property type="term" value="F:transcription coregulator activity"/>
    <property type="evidence" value="ECO:0007669"/>
    <property type="project" value="TreeGrafter"/>
</dbReference>
<evidence type="ECO:0000256" key="6">
    <source>
        <dbReference type="RuleBase" id="RU366036"/>
    </source>
</evidence>
<dbReference type="Pfam" id="PF11221">
    <property type="entry name" value="Med21"/>
    <property type="match status" value="1"/>
</dbReference>
<dbReference type="PANTHER" id="PTHR13381:SF0">
    <property type="entry name" value="MEDIATOR OF RNA POLYMERASE II TRANSCRIPTION SUBUNIT 21"/>
    <property type="match status" value="1"/>
</dbReference>
<protein>
    <recommendedName>
        <fullName evidence="6">Mediator of RNA polymerase II transcription subunit 21</fullName>
    </recommendedName>
</protein>
<sequence length="120" mass="13294">MLYGAFDAAMLCAPSMLPCFLQCCHGEEVQAYVIHFIILLDAPPDKLSPNYPEPPPHLTKDEEKFLEQAKLMSAALVNASKKFDTMVDALPISEGDEEAELKRIAELQAENDAIGQELQM</sequence>
<keyword evidence="2 6" id="KW-0805">Transcription regulation</keyword>
<dbReference type="GO" id="GO:0006357">
    <property type="term" value="P:regulation of transcription by RNA polymerase II"/>
    <property type="evidence" value="ECO:0007669"/>
    <property type="project" value="TreeGrafter"/>
</dbReference>
<evidence type="ECO:0000256" key="1">
    <source>
        <dbReference type="ARBA" id="ARBA00004123"/>
    </source>
</evidence>
<dbReference type="SUPFAM" id="SSF140718">
    <property type="entry name" value="Mediator hinge subcomplex-like"/>
    <property type="match status" value="1"/>
</dbReference>
<evidence type="ECO:0000256" key="4">
    <source>
        <dbReference type="ARBA" id="ARBA00023163"/>
    </source>
</evidence>
<evidence type="ECO:0000313" key="7">
    <source>
        <dbReference type="EMBL" id="KAK7273787.1"/>
    </source>
</evidence>
<dbReference type="InterPro" id="IPR021384">
    <property type="entry name" value="Mediator_Med21"/>
</dbReference>
<proteinExistence type="inferred from homology"/>
<comment type="function">
    <text evidence="6">Component of the Mediator complex, a coactivator involved in the regulated transcription of nearly all RNA polymerase II-dependent genes. Mediator functions as a bridge to convey information from gene-specific regulatory proteins to the basal RNA polymerase II transcription machinery. Mediator is recruited to promoters by direct interactions with regulatory proteins and serves as a scaffold for the assembly of a functional preinitiation complex with RNA polymerase II and the general transcription factors.</text>
</comment>
<dbReference type="Gene3D" id="6.10.280.10">
    <property type="entry name" value="Mediator complex, subunit Med21"/>
    <property type="match status" value="1"/>
</dbReference>
<name>A0AAN9IC21_CROPI</name>
<comment type="subcellular location">
    <subcellularLocation>
        <location evidence="1 6">Nucleus</location>
    </subcellularLocation>
</comment>
<keyword evidence="5 6" id="KW-0539">Nucleus</keyword>
<dbReference type="EMBL" id="JAYWIO010000003">
    <property type="protein sequence ID" value="KAK7273787.1"/>
    <property type="molecule type" value="Genomic_DNA"/>
</dbReference>
<reference evidence="7 8" key="1">
    <citation type="submission" date="2024-01" db="EMBL/GenBank/DDBJ databases">
        <title>The genomes of 5 underutilized Papilionoideae crops provide insights into root nodulation and disease resistanc.</title>
        <authorList>
            <person name="Yuan L."/>
        </authorList>
    </citation>
    <scope>NUCLEOTIDE SEQUENCE [LARGE SCALE GENOMIC DNA]</scope>
    <source>
        <strain evidence="7">ZHUSHIDOU_FW_LH</strain>
        <tissue evidence="7">Leaf</tissue>
    </source>
</reference>
<comment type="similarity">
    <text evidence="6">Belongs to the Mediator complex subunit 21 family.</text>
</comment>
<keyword evidence="4 6" id="KW-0804">Transcription</keyword>